<organism evidence="1 2">
    <name type="scientific">Ensete ventricosum</name>
    <name type="common">Abyssinian banana</name>
    <name type="synonym">Musa ensete</name>
    <dbReference type="NCBI Taxonomy" id="4639"/>
    <lineage>
        <taxon>Eukaryota</taxon>
        <taxon>Viridiplantae</taxon>
        <taxon>Streptophyta</taxon>
        <taxon>Embryophyta</taxon>
        <taxon>Tracheophyta</taxon>
        <taxon>Spermatophyta</taxon>
        <taxon>Magnoliopsida</taxon>
        <taxon>Liliopsida</taxon>
        <taxon>Zingiberales</taxon>
        <taxon>Musaceae</taxon>
        <taxon>Ensete</taxon>
    </lineage>
</organism>
<evidence type="ECO:0000313" key="2">
    <source>
        <dbReference type="Proteomes" id="UP000287651"/>
    </source>
</evidence>
<accession>A0A426YG49</accession>
<dbReference type="Proteomes" id="UP000287651">
    <property type="component" value="Unassembled WGS sequence"/>
</dbReference>
<gene>
    <name evidence="1" type="ORF">B296_00002947</name>
</gene>
<evidence type="ECO:0000313" key="1">
    <source>
        <dbReference type="EMBL" id="RRT50731.1"/>
    </source>
</evidence>
<dbReference type="AlphaFoldDB" id="A0A426YG49"/>
<dbReference type="EMBL" id="AMZH03012597">
    <property type="protein sequence ID" value="RRT50731.1"/>
    <property type="molecule type" value="Genomic_DNA"/>
</dbReference>
<comment type="caution">
    <text evidence="1">The sequence shown here is derived from an EMBL/GenBank/DDBJ whole genome shotgun (WGS) entry which is preliminary data.</text>
</comment>
<name>A0A426YG49_ENSVE</name>
<proteinExistence type="predicted"/>
<protein>
    <submittedName>
        <fullName evidence="1">Uncharacterized protein</fullName>
    </submittedName>
</protein>
<reference evidence="1 2" key="1">
    <citation type="journal article" date="2014" name="Agronomy (Basel)">
        <title>A Draft Genome Sequence for Ensete ventricosum, the Drought-Tolerant Tree Against Hunger.</title>
        <authorList>
            <person name="Harrison J."/>
            <person name="Moore K.A."/>
            <person name="Paszkiewicz K."/>
            <person name="Jones T."/>
            <person name="Grant M."/>
            <person name="Ambacheew D."/>
            <person name="Muzemil S."/>
            <person name="Studholme D.J."/>
        </authorList>
    </citation>
    <scope>NUCLEOTIDE SEQUENCE [LARGE SCALE GENOMIC DNA]</scope>
</reference>
<sequence length="106" mass="11554">MRGRGSKGAAREEDAAARIVGVAGQRWREQKRHCWILAPQGRRRQRGPARCYGWQRVLRLATAFGRTTRKKGAVGSSEGCHRGDELLATAGGIIDEAVQRLAMAAG</sequence>